<evidence type="ECO:0000313" key="2">
    <source>
        <dbReference type="Proteomes" id="UP000175706"/>
    </source>
</evidence>
<dbReference type="Proteomes" id="UP000175706">
    <property type="component" value="Unassembled WGS sequence"/>
</dbReference>
<accession>A0A1E8BD65</accession>
<dbReference type="EMBL" id="LXLT01000010">
    <property type="protein sequence ID" value="OFD84518.1"/>
    <property type="molecule type" value="Genomic_DNA"/>
</dbReference>
<gene>
    <name evidence="1" type="ORF">BWGOE8_05940</name>
</gene>
<sequence length="37" mass="4396">MYGRPIGGFGHGGYGYPYYSDYPYYADYQQNPYYSTY</sequence>
<evidence type="ECO:0000313" key="1">
    <source>
        <dbReference type="EMBL" id="OFD84518.1"/>
    </source>
</evidence>
<proteinExistence type="predicted"/>
<name>A0A1E8BD65_BACMY</name>
<dbReference type="AlphaFoldDB" id="A0A1E8BD65"/>
<comment type="caution">
    <text evidence="1">The sequence shown here is derived from an EMBL/GenBank/DDBJ whole genome shotgun (WGS) entry which is preliminary data.</text>
</comment>
<reference evidence="1 2" key="1">
    <citation type="submission" date="2016-05" db="EMBL/GenBank/DDBJ databases">
        <title>Bacillus thuringiensis and Bacillus weihenstephanensis as novel biocontrol agents of wilt causing Verticillium species.</title>
        <authorList>
            <person name="Hollensteiner J."/>
            <person name="Wemheuer F."/>
            <person name="Harting R."/>
            <person name="Kolarzyk A."/>
            <person name="Diaz-Valerio S."/>
            <person name="Poehlein A."/>
            <person name="Brzuszkiewicz E."/>
            <person name="Nesemann K."/>
            <person name="Braus-Stromeyer S."/>
            <person name="Braus G."/>
            <person name="Daniel R."/>
            <person name="Liesegang H."/>
        </authorList>
    </citation>
    <scope>NUCLEOTIDE SEQUENCE [LARGE SCALE GENOMIC DNA]</scope>
    <source>
        <strain evidence="1 2">GOE8</strain>
    </source>
</reference>
<protein>
    <submittedName>
        <fullName evidence="1">Uncharacterized protein</fullName>
    </submittedName>
</protein>
<organism evidence="1 2">
    <name type="scientific">Bacillus mycoides</name>
    <dbReference type="NCBI Taxonomy" id="1405"/>
    <lineage>
        <taxon>Bacteria</taxon>
        <taxon>Bacillati</taxon>
        <taxon>Bacillota</taxon>
        <taxon>Bacilli</taxon>
        <taxon>Bacillales</taxon>
        <taxon>Bacillaceae</taxon>
        <taxon>Bacillus</taxon>
        <taxon>Bacillus cereus group</taxon>
    </lineage>
</organism>
<dbReference type="PATRIC" id="fig|86662.25.peg.561"/>